<proteinExistence type="predicted"/>
<feature type="region of interest" description="Disordered" evidence="4">
    <location>
        <begin position="86"/>
        <end position="163"/>
    </location>
</feature>
<evidence type="ECO:0000259" key="5">
    <source>
        <dbReference type="SMART" id="SM00336"/>
    </source>
</evidence>
<feature type="compositionally biased region" description="Acidic residues" evidence="4">
    <location>
        <begin position="87"/>
        <end position="115"/>
    </location>
</feature>
<dbReference type="CDD" id="cd19821">
    <property type="entry name" value="Bbox1_BBX-like"/>
    <property type="match status" value="1"/>
</dbReference>
<evidence type="ECO:0000256" key="1">
    <source>
        <dbReference type="ARBA" id="ARBA00022723"/>
    </source>
</evidence>
<dbReference type="Proteomes" id="UP001630127">
    <property type="component" value="Unassembled WGS sequence"/>
</dbReference>
<feature type="compositionally biased region" description="Low complexity" evidence="4">
    <location>
        <begin position="130"/>
        <end position="148"/>
    </location>
</feature>
<evidence type="ECO:0000256" key="4">
    <source>
        <dbReference type="SAM" id="MobiDB-lite"/>
    </source>
</evidence>
<name>A0ABD2YVK5_9GENT</name>
<evidence type="ECO:0000313" key="7">
    <source>
        <dbReference type="Proteomes" id="UP001630127"/>
    </source>
</evidence>
<protein>
    <recommendedName>
        <fullName evidence="5">B box-type domain-containing protein</fullName>
    </recommendedName>
</protein>
<dbReference type="PANTHER" id="PTHR31717:SF60">
    <property type="entry name" value="B-BOX TYPE ZINC FINGER FAMILY PROTEIN"/>
    <property type="match status" value="1"/>
</dbReference>
<evidence type="ECO:0000256" key="2">
    <source>
        <dbReference type="ARBA" id="ARBA00022771"/>
    </source>
</evidence>
<comment type="caution">
    <text evidence="6">The sequence shown here is derived from an EMBL/GenBank/DDBJ whole genome shotgun (WGS) entry which is preliminary data.</text>
</comment>
<evidence type="ECO:0000256" key="3">
    <source>
        <dbReference type="ARBA" id="ARBA00022833"/>
    </source>
</evidence>
<dbReference type="EMBL" id="JBJUIK010000012">
    <property type="protein sequence ID" value="KAL3509568.1"/>
    <property type="molecule type" value="Genomic_DNA"/>
</dbReference>
<keyword evidence="1" id="KW-0479">Metal-binding</keyword>
<dbReference type="InterPro" id="IPR000315">
    <property type="entry name" value="Znf_B-box"/>
</dbReference>
<organism evidence="6 7">
    <name type="scientific">Cinchona calisaya</name>
    <dbReference type="NCBI Taxonomy" id="153742"/>
    <lineage>
        <taxon>Eukaryota</taxon>
        <taxon>Viridiplantae</taxon>
        <taxon>Streptophyta</taxon>
        <taxon>Embryophyta</taxon>
        <taxon>Tracheophyta</taxon>
        <taxon>Spermatophyta</taxon>
        <taxon>Magnoliopsida</taxon>
        <taxon>eudicotyledons</taxon>
        <taxon>Gunneridae</taxon>
        <taxon>Pentapetalae</taxon>
        <taxon>asterids</taxon>
        <taxon>lamiids</taxon>
        <taxon>Gentianales</taxon>
        <taxon>Rubiaceae</taxon>
        <taxon>Cinchonoideae</taxon>
        <taxon>Cinchoneae</taxon>
        <taxon>Cinchona</taxon>
    </lineage>
</organism>
<reference evidence="6 7" key="1">
    <citation type="submission" date="2024-11" db="EMBL/GenBank/DDBJ databases">
        <title>A near-complete genome assembly of Cinchona calisaya.</title>
        <authorList>
            <person name="Lian D.C."/>
            <person name="Zhao X.W."/>
            <person name="Wei L."/>
        </authorList>
    </citation>
    <scope>NUCLEOTIDE SEQUENCE [LARGE SCALE GENOMIC DNA]</scope>
    <source>
        <tissue evidence="6">Nenye</tissue>
    </source>
</reference>
<keyword evidence="3" id="KW-0862">Zinc</keyword>
<dbReference type="GO" id="GO:0008270">
    <property type="term" value="F:zinc ion binding"/>
    <property type="evidence" value="ECO:0007669"/>
    <property type="project" value="UniProtKB-KW"/>
</dbReference>
<evidence type="ECO:0000313" key="6">
    <source>
        <dbReference type="EMBL" id="KAL3509568.1"/>
    </source>
</evidence>
<dbReference type="Pfam" id="PF00643">
    <property type="entry name" value="zf-B_box"/>
    <property type="match status" value="1"/>
</dbReference>
<keyword evidence="2" id="KW-0863">Zinc-finger</keyword>
<dbReference type="PANTHER" id="PTHR31717">
    <property type="entry name" value="ZINC FINGER PROTEIN CONSTANS-LIKE 10"/>
    <property type="match status" value="1"/>
</dbReference>
<sequence>MTKKMNCELCNGLAKLHCESDQASLCWSCDFKVHSANFLVARHSRTLLCRVCQSPTPWTATGTKLCPTVSACRNCLRNYGEKIEIQIESDSEELEEEEDDAVDGDEEEDEEDEDNQVVPWSPTTPPPPASSSSNSNEGYDSSSSSSSSSRRDQTESRRKRRRKSVSDLCLNVNNICTLSGEVANRPPETVEEAVARGGGLGGGVEFVDSLSTIQEKRAKRRRLEPGRVGLTR</sequence>
<dbReference type="AlphaFoldDB" id="A0ABD2YVK5"/>
<dbReference type="SMART" id="SM00336">
    <property type="entry name" value="BBOX"/>
    <property type="match status" value="1"/>
</dbReference>
<accession>A0ABD2YVK5</accession>
<gene>
    <name evidence="6" type="ORF">ACH5RR_028969</name>
</gene>
<feature type="domain" description="B box-type" evidence="5">
    <location>
        <begin position="2"/>
        <end position="48"/>
    </location>
</feature>
<dbReference type="InterPro" id="IPR049808">
    <property type="entry name" value="CONSTANS-like_Bbox1"/>
</dbReference>
<keyword evidence="7" id="KW-1185">Reference proteome</keyword>